<dbReference type="InterPro" id="IPR013428">
    <property type="entry name" value="Membrane-bound_put_N"/>
</dbReference>
<sequence precursor="true">MTNRFHRPVLFASVPLVLAIGFAAPATEPHNTLPKQQHRTSEAPFLTPDQAVAKMAIPDGFDVSVFASEPDIAEPIAFCFDDRGRMWIAENFNYQTRRQHTDDPVSRIQILEDTDGDGVFDTKKTFSDKLTFTSGLACGFGGVFVGSPPNLSFIPDADGDDIPDGPPQPLLDGWGINDRHETLNSFIWGPDGWLYGCHGVFTQSRVGHIGDDDADRQFIDGGIWRYHPTRKTFEIFARGLSNPWGFDFNNQGQAFATCCVIPHLFHVVQGGVYHKQSLPHVNPHIYDDIQTIRDHTHLSAHGGARFYLADAFPSQYRDRLFMCNIHEHAVLTDVMVPRGSSFIGKHGDDFMPANDLAWVGFSVEVGPEGGVYILDWHDTDVCGNAINFPNSGRVYRIMPKDAPMTPPPNLSAMSDSQLVDLQMHSNDWYVRHARTLLQSRNASGKLDRPLVHAMLNDLFESATDSAKRLRMMWALHVTDGIDQAALASLLKDQDPYVRAWAIQFLCDQSEVNAFQDIDSAQQSGLTTEILDAFVRLAHDDPSPVVRLYLASAVQRLPFGDRWSILAGLASHAEDVDDNNLPRMIWFALEPMVQDNPRRSLQLAVEGKLPRLPEFVARRLLSGSAAAVDQPDKPKPSAHWQQWIGKVAPGFTVRNVGEGGVVHHSVFRNSVAVQTHPLDRKTPCSLTRQIDVPANKSTKLQMKVSHHPHGDWQLRVLAAGKVVADQVIGAKSVGADQWQTVTVDLSQFAGRKVRLEIQNSANDWHNEWAYWSQVSVVSE</sequence>
<protein>
    <recommendedName>
        <fullName evidence="2">DUF7133 domain-containing protein</fullName>
    </recommendedName>
</protein>
<dbReference type="PANTHER" id="PTHR33546:SF1">
    <property type="entry name" value="LARGE, MULTIFUNCTIONAL SECRETED PROTEIN"/>
    <property type="match status" value="1"/>
</dbReference>
<evidence type="ECO:0000259" key="2">
    <source>
        <dbReference type="Pfam" id="PF23500"/>
    </source>
</evidence>
<name>A0A517N4E5_9BACT</name>
<dbReference type="InterPro" id="IPR055557">
    <property type="entry name" value="DUF7133"/>
</dbReference>
<evidence type="ECO:0000313" key="3">
    <source>
        <dbReference type="EMBL" id="QDT02007.1"/>
    </source>
</evidence>
<organism evidence="3 4">
    <name type="scientific">Rubripirellula lacrimiformis</name>
    <dbReference type="NCBI Taxonomy" id="1930273"/>
    <lineage>
        <taxon>Bacteria</taxon>
        <taxon>Pseudomonadati</taxon>
        <taxon>Planctomycetota</taxon>
        <taxon>Planctomycetia</taxon>
        <taxon>Pirellulales</taxon>
        <taxon>Pirellulaceae</taxon>
        <taxon>Rubripirellula</taxon>
    </lineage>
</organism>
<gene>
    <name evidence="3" type="ORF">K227x_03780</name>
</gene>
<dbReference type="OrthoDB" id="225269at2"/>
<keyword evidence="4" id="KW-1185">Reference proteome</keyword>
<dbReference type="SUPFAM" id="SSF50952">
    <property type="entry name" value="Soluble quinoprotein glucose dehydrogenase"/>
    <property type="match status" value="1"/>
</dbReference>
<dbReference type="InterPro" id="IPR011041">
    <property type="entry name" value="Quinoprot_gluc/sorb_DH_b-prop"/>
</dbReference>
<dbReference type="RefSeq" id="WP_145167792.1">
    <property type="nucleotide sequence ID" value="NZ_CP036525.1"/>
</dbReference>
<dbReference type="KEGG" id="rlc:K227x_03780"/>
<dbReference type="AlphaFoldDB" id="A0A517N4E5"/>
<feature type="signal peptide" evidence="1">
    <location>
        <begin position="1"/>
        <end position="26"/>
    </location>
</feature>
<feature type="domain" description="DUF7133" evidence="2">
    <location>
        <begin position="48"/>
        <end position="384"/>
    </location>
</feature>
<dbReference type="Gene3D" id="2.120.10.30">
    <property type="entry name" value="TolB, C-terminal domain"/>
    <property type="match status" value="1"/>
</dbReference>
<proteinExistence type="predicted"/>
<dbReference type="InterPro" id="IPR011042">
    <property type="entry name" value="6-blade_b-propeller_TolB-like"/>
</dbReference>
<dbReference type="NCBIfam" id="TIGR02604">
    <property type="entry name" value="Piru_Ver_Nterm"/>
    <property type="match status" value="1"/>
</dbReference>
<accession>A0A517N4E5</accession>
<dbReference type="EMBL" id="CP036525">
    <property type="protein sequence ID" value="QDT02007.1"/>
    <property type="molecule type" value="Genomic_DNA"/>
</dbReference>
<dbReference type="InterPro" id="IPR011989">
    <property type="entry name" value="ARM-like"/>
</dbReference>
<dbReference type="SUPFAM" id="SSF48371">
    <property type="entry name" value="ARM repeat"/>
    <property type="match status" value="1"/>
</dbReference>
<dbReference type="PANTHER" id="PTHR33546">
    <property type="entry name" value="LARGE, MULTIFUNCTIONAL SECRETED PROTEIN-RELATED"/>
    <property type="match status" value="1"/>
</dbReference>
<dbReference type="InterPro" id="IPR016024">
    <property type="entry name" value="ARM-type_fold"/>
</dbReference>
<feature type="chain" id="PRO_5021741662" description="DUF7133 domain-containing protein" evidence="1">
    <location>
        <begin position="27"/>
        <end position="778"/>
    </location>
</feature>
<evidence type="ECO:0000313" key="4">
    <source>
        <dbReference type="Proteomes" id="UP000318538"/>
    </source>
</evidence>
<dbReference type="Pfam" id="PF23500">
    <property type="entry name" value="DUF7133"/>
    <property type="match status" value="1"/>
</dbReference>
<dbReference type="Gene3D" id="1.25.10.10">
    <property type="entry name" value="Leucine-rich Repeat Variant"/>
    <property type="match status" value="1"/>
</dbReference>
<dbReference type="Proteomes" id="UP000318538">
    <property type="component" value="Chromosome"/>
</dbReference>
<evidence type="ECO:0000256" key="1">
    <source>
        <dbReference type="SAM" id="SignalP"/>
    </source>
</evidence>
<reference evidence="3 4" key="1">
    <citation type="submission" date="2019-02" db="EMBL/GenBank/DDBJ databases">
        <title>Deep-cultivation of Planctomycetes and their phenomic and genomic characterization uncovers novel biology.</title>
        <authorList>
            <person name="Wiegand S."/>
            <person name="Jogler M."/>
            <person name="Boedeker C."/>
            <person name="Pinto D."/>
            <person name="Vollmers J."/>
            <person name="Rivas-Marin E."/>
            <person name="Kohn T."/>
            <person name="Peeters S.H."/>
            <person name="Heuer A."/>
            <person name="Rast P."/>
            <person name="Oberbeckmann S."/>
            <person name="Bunk B."/>
            <person name="Jeske O."/>
            <person name="Meyerdierks A."/>
            <person name="Storesund J.E."/>
            <person name="Kallscheuer N."/>
            <person name="Luecker S."/>
            <person name="Lage O.M."/>
            <person name="Pohl T."/>
            <person name="Merkel B.J."/>
            <person name="Hornburger P."/>
            <person name="Mueller R.-W."/>
            <person name="Bruemmer F."/>
            <person name="Labrenz M."/>
            <person name="Spormann A.M."/>
            <person name="Op den Camp H."/>
            <person name="Overmann J."/>
            <person name="Amann R."/>
            <person name="Jetten M.S.M."/>
            <person name="Mascher T."/>
            <person name="Medema M.H."/>
            <person name="Devos D.P."/>
            <person name="Kaster A.-K."/>
            <person name="Ovreas L."/>
            <person name="Rohde M."/>
            <person name="Galperin M.Y."/>
            <person name="Jogler C."/>
        </authorList>
    </citation>
    <scope>NUCLEOTIDE SEQUENCE [LARGE SCALE GENOMIC DNA]</scope>
    <source>
        <strain evidence="3 4">K22_7</strain>
    </source>
</reference>
<keyword evidence="1" id="KW-0732">Signal</keyword>